<dbReference type="OrthoDB" id="9828295at2759"/>
<dbReference type="AlphaFoldDB" id="A0A1S2ZPT5"/>
<sequence length="277" mass="30610">MSGRQVNRANTYSCSNHPNSSSFPLRTTGCSHHPNVTGVSSLKYPRTTSALEFSSYDSPRSPSLVRRICMGRPYNAKCVETSHLAKRPKEIRKPAANHGNPCCLLCTDRPSGPSSPTFLDQLIKSINYLDRSTSTFYNKSSLSLPRLAANYLERATNSIQLDHPDRAHSRSYSIPNASPATSDMSNVSTNTSTCMVPSTRGVGTLQYTDNSVYRGPSHRYYSPNTSPTMPRRPGVKLPELPLFGSGIFALGRLPKVWEAIRSGWRAPEPISKPSSWW</sequence>
<accession>A0A1S2ZPT5</accession>
<dbReference type="PANTHER" id="PTHR39226:SF1">
    <property type="entry name" value="RIKEN CDNA 1700013G24 GENE"/>
    <property type="match status" value="1"/>
</dbReference>
<evidence type="ECO:0000313" key="2">
    <source>
        <dbReference type="Proteomes" id="UP001652624"/>
    </source>
</evidence>
<dbReference type="PANTHER" id="PTHR39226">
    <property type="entry name" value="RIKEN CDNA 1700013G24 GENE"/>
    <property type="match status" value="1"/>
</dbReference>
<reference evidence="3" key="1">
    <citation type="submission" date="2025-08" db="UniProtKB">
        <authorList>
            <consortium name="RefSeq"/>
        </authorList>
    </citation>
    <scope>IDENTIFICATION</scope>
</reference>
<name>A0A1S2ZPT5_ERIEU</name>
<proteinExistence type="predicted"/>
<protein>
    <submittedName>
        <fullName evidence="3">Uncharacterized protein LOC103113127</fullName>
    </submittedName>
</protein>
<dbReference type="GeneID" id="103113127"/>
<feature type="compositionally biased region" description="Polar residues" evidence="1">
    <location>
        <begin position="170"/>
        <end position="191"/>
    </location>
</feature>
<organism evidence="2 3">
    <name type="scientific">Erinaceus europaeus</name>
    <name type="common">Western European hedgehog</name>
    <dbReference type="NCBI Taxonomy" id="9365"/>
    <lineage>
        <taxon>Eukaryota</taxon>
        <taxon>Metazoa</taxon>
        <taxon>Chordata</taxon>
        <taxon>Craniata</taxon>
        <taxon>Vertebrata</taxon>
        <taxon>Euteleostomi</taxon>
        <taxon>Mammalia</taxon>
        <taxon>Eutheria</taxon>
        <taxon>Laurasiatheria</taxon>
        <taxon>Eulipotyphla</taxon>
        <taxon>Erinaceidae</taxon>
        <taxon>Erinaceinae</taxon>
        <taxon>Erinaceus</taxon>
    </lineage>
</organism>
<feature type="region of interest" description="Disordered" evidence="1">
    <location>
        <begin position="164"/>
        <end position="191"/>
    </location>
</feature>
<evidence type="ECO:0000313" key="3">
    <source>
        <dbReference type="RefSeq" id="XP_007522689.1"/>
    </source>
</evidence>
<dbReference type="Proteomes" id="UP001652624">
    <property type="component" value="Chromosome 13"/>
</dbReference>
<keyword evidence="2" id="KW-1185">Reference proteome</keyword>
<dbReference type="InParanoid" id="A0A1S2ZPT5"/>
<dbReference type="RefSeq" id="XP_007522689.1">
    <property type="nucleotide sequence ID" value="XM_007522627.2"/>
</dbReference>
<gene>
    <name evidence="3" type="primary">LOC103113127</name>
</gene>
<evidence type="ECO:0000256" key="1">
    <source>
        <dbReference type="SAM" id="MobiDB-lite"/>
    </source>
</evidence>
<dbReference type="eggNOG" id="ENOG502TFMV">
    <property type="taxonomic scope" value="Eukaryota"/>
</dbReference>